<sequence length="598" mass="63989">MSLAAPHEASEKTSAAARVMLGDVTNTAGGKSAGAGRRPLCGAQFSVRRDLVAAAAPLMAAAEQRKLQTPRTNEPTGQAAESGQKGGGVVAGGQCSNARRIALSAEKAVSPQKWMQRPLKFLRKYFFLKRLNALPSTPEDKKRSTSAQFRRLHVCASIKGGVASGRPPPPPPPTLTEGGEEHAARRFVRSRCFAAPTSRVLFAAKTSPTGDSGRSDGGGSGVSATAKVSISRYDSANLQACEGELSVLVGRQLGGNVDPPPLTGRETDGGSEAAAEAPPPNPTAGHQSHSHSRSAIGEAASQTDGVDLSTILPIGDEEVLVQLEGLTTPVRQPVLTLDEGKAAPTPEKGTTEKMCAELCTLGDVARDFTPQPSSLLERAGILTAGNINHAMMSFAVYHCRNLDESSHAFEGFLLRHFLEQFKVYETAVLEAAFVAGYTHMVAVPMMKLLEMGDRRVLCMKRDIYIRGLIERFVLEQPGTRRSKLPACLRPAARRRESRRRRPARQGEAPAIRQAGRSKSTRGERRQPGSDGYEVHIMGKGAGASRGAAAAASNLLPKTPPKPPRLHVFRAVQPVQRKRTPKRSPREEELMDIVKLVSS</sequence>
<gene>
    <name evidence="2" type="ORF">Tco025E_07587</name>
</gene>
<reference evidence="2 3" key="1">
    <citation type="journal article" date="2018" name="BMC Genomics">
        <title>Genomic comparison of Trypanosoma conorhini and Trypanosoma rangeli to Trypanosoma cruzi strains of high and low virulence.</title>
        <authorList>
            <person name="Bradwell K.R."/>
            <person name="Koparde V.N."/>
            <person name="Matveyev A.V."/>
            <person name="Serrano M.G."/>
            <person name="Alves J.M."/>
            <person name="Parikh H."/>
            <person name="Huang B."/>
            <person name="Lee V."/>
            <person name="Espinosa-Alvarez O."/>
            <person name="Ortiz P.A."/>
            <person name="Costa-Martins A.G."/>
            <person name="Teixeira M.M."/>
            <person name="Buck G.A."/>
        </authorList>
    </citation>
    <scope>NUCLEOTIDE SEQUENCE [LARGE SCALE GENOMIC DNA]</scope>
    <source>
        <strain evidence="2 3">025E</strain>
    </source>
</reference>
<name>A0A3R7MI73_9TRYP</name>
<dbReference type="OrthoDB" id="266000at2759"/>
<organism evidence="2 3">
    <name type="scientific">Trypanosoma conorhini</name>
    <dbReference type="NCBI Taxonomy" id="83891"/>
    <lineage>
        <taxon>Eukaryota</taxon>
        <taxon>Discoba</taxon>
        <taxon>Euglenozoa</taxon>
        <taxon>Kinetoplastea</taxon>
        <taxon>Metakinetoplastina</taxon>
        <taxon>Trypanosomatida</taxon>
        <taxon>Trypanosomatidae</taxon>
        <taxon>Trypanosoma</taxon>
    </lineage>
</organism>
<dbReference type="RefSeq" id="XP_029225442.1">
    <property type="nucleotide sequence ID" value="XM_029374452.1"/>
</dbReference>
<protein>
    <submittedName>
        <fullName evidence="2">Uncharacterized protein</fullName>
    </submittedName>
</protein>
<feature type="compositionally biased region" description="Basic residues" evidence="1">
    <location>
        <begin position="491"/>
        <end position="503"/>
    </location>
</feature>
<dbReference type="Proteomes" id="UP000284403">
    <property type="component" value="Unassembled WGS sequence"/>
</dbReference>
<evidence type="ECO:0000256" key="1">
    <source>
        <dbReference type="SAM" id="MobiDB-lite"/>
    </source>
</evidence>
<accession>A0A3R7MI73</accession>
<dbReference type="AlphaFoldDB" id="A0A3R7MI73"/>
<proteinExistence type="predicted"/>
<evidence type="ECO:0000313" key="3">
    <source>
        <dbReference type="Proteomes" id="UP000284403"/>
    </source>
</evidence>
<keyword evidence="3" id="KW-1185">Reference proteome</keyword>
<feature type="compositionally biased region" description="Polar residues" evidence="1">
    <location>
        <begin position="67"/>
        <end position="81"/>
    </location>
</feature>
<feature type="region of interest" description="Disordered" evidence="1">
    <location>
        <begin position="252"/>
        <end position="302"/>
    </location>
</feature>
<feature type="region of interest" description="Disordered" evidence="1">
    <location>
        <begin position="204"/>
        <end position="223"/>
    </location>
</feature>
<dbReference type="EMBL" id="MKKU01000601">
    <property type="protein sequence ID" value="RNF06352.1"/>
    <property type="molecule type" value="Genomic_DNA"/>
</dbReference>
<feature type="compositionally biased region" description="Low complexity" evidence="1">
    <location>
        <begin position="542"/>
        <end position="556"/>
    </location>
</feature>
<feature type="region of interest" description="Disordered" evidence="1">
    <location>
        <begin position="484"/>
        <end position="591"/>
    </location>
</feature>
<dbReference type="GeneID" id="40321198"/>
<comment type="caution">
    <text evidence="2">The sequence shown here is derived from an EMBL/GenBank/DDBJ whole genome shotgun (WGS) entry which is preliminary data.</text>
</comment>
<evidence type="ECO:0000313" key="2">
    <source>
        <dbReference type="EMBL" id="RNF06352.1"/>
    </source>
</evidence>
<feature type="region of interest" description="Disordered" evidence="1">
    <location>
        <begin position="63"/>
        <end position="90"/>
    </location>
</feature>
<feature type="region of interest" description="Disordered" evidence="1">
    <location>
        <begin position="160"/>
        <end position="182"/>
    </location>
</feature>